<dbReference type="Proteomes" id="UP000663829">
    <property type="component" value="Unassembled WGS sequence"/>
</dbReference>
<reference evidence="2" key="1">
    <citation type="submission" date="2021-02" db="EMBL/GenBank/DDBJ databases">
        <authorList>
            <person name="Nowell W R."/>
        </authorList>
    </citation>
    <scope>NUCLEOTIDE SEQUENCE</scope>
</reference>
<evidence type="ECO:0000313" key="4">
    <source>
        <dbReference type="EMBL" id="CAF4336115.1"/>
    </source>
</evidence>
<sequence length="122" mass="13843">MIGHLVGRTCYSSSTVTASCLRKTTTICSRHMTSTLPVIRNNQKLSNTIINYGHPIITQSKLARMLNNYALFRTVQSLVRKRSFEANDTMSDIITKSEFNFTQGVKEKENLNISQKSIEKIQ</sequence>
<comment type="caution">
    <text evidence="2">The sequence shown here is derived from an EMBL/GenBank/DDBJ whole genome shotgun (WGS) entry which is preliminary data.</text>
</comment>
<gene>
    <name evidence="2" type="ORF">GPM918_LOCUS35326</name>
    <name evidence="1" type="ORF">OVA965_LOCUS23229</name>
    <name evidence="4" type="ORF">SRO942_LOCUS36044</name>
    <name evidence="3" type="ORF">TMI583_LOCUS23948</name>
</gene>
<keyword evidence="5" id="KW-1185">Reference proteome</keyword>
<dbReference type="EMBL" id="CAJOBA010034974">
    <property type="protein sequence ID" value="CAF3995739.1"/>
    <property type="molecule type" value="Genomic_DNA"/>
</dbReference>
<dbReference type="EMBL" id="CAJNOK010013442">
    <property type="protein sequence ID" value="CAF1184534.1"/>
    <property type="molecule type" value="Genomic_DNA"/>
</dbReference>
<accession>A0A815QSV6</accession>
<evidence type="ECO:0000313" key="2">
    <source>
        <dbReference type="EMBL" id="CAF1467371.1"/>
    </source>
</evidence>
<dbReference type="Proteomes" id="UP000682733">
    <property type="component" value="Unassembled WGS sequence"/>
</dbReference>
<dbReference type="Proteomes" id="UP000681722">
    <property type="component" value="Unassembled WGS sequence"/>
</dbReference>
<dbReference type="AlphaFoldDB" id="A0A815QSV6"/>
<dbReference type="EMBL" id="CAJNOQ010020361">
    <property type="protein sequence ID" value="CAF1467371.1"/>
    <property type="molecule type" value="Genomic_DNA"/>
</dbReference>
<evidence type="ECO:0000313" key="1">
    <source>
        <dbReference type="EMBL" id="CAF1184534.1"/>
    </source>
</evidence>
<dbReference type="Proteomes" id="UP000677228">
    <property type="component" value="Unassembled WGS sequence"/>
</dbReference>
<name>A0A815QSV6_9BILA</name>
<feature type="non-terminal residue" evidence="2">
    <location>
        <position position="1"/>
    </location>
</feature>
<evidence type="ECO:0000313" key="3">
    <source>
        <dbReference type="EMBL" id="CAF3995739.1"/>
    </source>
</evidence>
<organism evidence="2 5">
    <name type="scientific">Didymodactylos carnosus</name>
    <dbReference type="NCBI Taxonomy" id="1234261"/>
    <lineage>
        <taxon>Eukaryota</taxon>
        <taxon>Metazoa</taxon>
        <taxon>Spiralia</taxon>
        <taxon>Gnathifera</taxon>
        <taxon>Rotifera</taxon>
        <taxon>Eurotatoria</taxon>
        <taxon>Bdelloidea</taxon>
        <taxon>Philodinida</taxon>
        <taxon>Philodinidae</taxon>
        <taxon>Didymodactylos</taxon>
    </lineage>
</organism>
<evidence type="ECO:0000313" key="5">
    <source>
        <dbReference type="Proteomes" id="UP000663829"/>
    </source>
</evidence>
<dbReference type="EMBL" id="CAJOBC010085826">
    <property type="protein sequence ID" value="CAF4336115.1"/>
    <property type="molecule type" value="Genomic_DNA"/>
</dbReference>
<protein>
    <submittedName>
        <fullName evidence="2">Uncharacterized protein</fullName>
    </submittedName>
</protein>
<proteinExistence type="predicted"/>